<dbReference type="Gene3D" id="1.50.10.10">
    <property type="match status" value="1"/>
</dbReference>
<dbReference type="InterPro" id="IPR012341">
    <property type="entry name" value="6hp_glycosidase-like_sf"/>
</dbReference>
<dbReference type="GO" id="GO:0005975">
    <property type="term" value="P:carbohydrate metabolic process"/>
    <property type="evidence" value="ECO:0007669"/>
    <property type="project" value="InterPro"/>
</dbReference>
<dbReference type="InterPro" id="IPR052047">
    <property type="entry name" value="GH94_Enzymes"/>
</dbReference>
<dbReference type="Proteomes" id="UP001310022">
    <property type="component" value="Unassembled WGS sequence"/>
</dbReference>
<protein>
    <submittedName>
        <fullName evidence="6">N,N'-diacetylchitobiose phosphorylase</fullName>
    </submittedName>
</protein>
<keyword evidence="3" id="KW-0812">Transmembrane</keyword>
<evidence type="ECO:0000259" key="4">
    <source>
        <dbReference type="Pfam" id="PF06165"/>
    </source>
</evidence>
<accession>A0AAN4W3K7</accession>
<evidence type="ECO:0000256" key="3">
    <source>
        <dbReference type="SAM" id="Phobius"/>
    </source>
</evidence>
<gene>
    <name evidence="6" type="ORF">PEDI_50440</name>
</gene>
<comment type="caution">
    <text evidence="6">The sequence shown here is derived from an EMBL/GenBank/DDBJ whole genome shotgun (WGS) entry which is preliminary data.</text>
</comment>
<dbReference type="Gene3D" id="2.70.98.40">
    <property type="entry name" value="Glycoside hydrolase, family 65, N-terminal domain"/>
    <property type="match status" value="1"/>
</dbReference>
<dbReference type="InterPro" id="IPR008928">
    <property type="entry name" value="6-hairpin_glycosidase_sf"/>
</dbReference>
<dbReference type="InterPro" id="IPR037018">
    <property type="entry name" value="GH65_N"/>
</dbReference>
<keyword evidence="3" id="KW-0472">Membrane</keyword>
<sequence>MAFNSSPIFLFSAYVIIFIPLQIVMRFGFFDDENKEYVITNPETPRSWTNYLGSTDFGSVITNHAGGYSFFRSAAQGRFTRLRFNSIPMDQPGRYIYLHDHENKDFWSNSWQPVGKPVDQFKSVCRHGTGYTKISAEYSGINSEVIYFVPEGKHYECWIVKVKNDSDRFRKMSLFTYVEYAGNWNAQDDQVNLQYTQYTVKMTAKGNLIDHGTNVNLPSLPENFEEKDQGRHTFMGVAGALVKGFDTDREAFIGPYRTYANPLVVERGECGNTEAAGDNGCGVFQVPVALQPGEEKEFVVLMGVGSAEKEGAEAVATFDTVEKAKVAFEEVKNNWHRKIESLWVKTPDASFDSMINTWSPYNCLITYFWSRAASLIYNGERDGLGYRDSVQDVMGTAALIPSEVRERLILMLSGQVANGGAIPVVKPYAHFPGQMSAPKAEEYRSDDAMWLFNAVPLYVRETGDVDFYQLDIPFADQGSATVFGHLRRAIEFNLDRLGAHGLPCGLLADWNDCLELGQKGETVFVAFQLRYALKVYGEIAQMLKQEAEQTWAAEQLAVIDKNIEDHAWDGEWFLRAFRDDGMKFGTNEAEEGKIFLNPQAWSVISEYAQETRAEQVLVAVRKQLATDHGIMVCTPPFVKTDYRVVRATLMNPGMKENAGIFNHTQGWGIMAEAMVGNGDQAYEYFKATSPASYNDQAEIRQIEPYVVCQSTHSKHSPRFGASRVPWLSGAATWLYFSATQHILGVRPQLEGLEVNPCIPSSWDGFECSRLFRDKKINIKVQNPNRNCSGVSHIVIGDQRIEGSLIPNELLVDQMEILVVMK</sequence>
<dbReference type="SMART" id="SM01068">
    <property type="entry name" value="CBM_X"/>
    <property type="match status" value="1"/>
</dbReference>
<reference evidence="6 7" key="1">
    <citation type="submission" date="2021-12" db="EMBL/GenBank/DDBJ databases">
        <title>Genome sequencing of bacteria with rrn-lacking chromosome and rrn-plasmid.</title>
        <authorList>
            <person name="Anda M."/>
            <person name="Iwasaki W."/>
        </authorList>
    </citation>
    <scope>NUCLEOTIDE SEQUENCE [LARGE SCALE GENOMIC DNA]</scope>
    <source>
        <strain evidence="6 7">NBRC 15940</strain>
    </source>
</reference>
<dbReference type="PANTHER" id="PTHR37469">
    <property type="entry name" value="CELLOBIONIC ACID PHOSPHORYLASE-RELATED"/>
    <property type="match status" value="1"/>
</dbReference>
<evidence type="ECO:0000313" key="6">
    <source>
        <dbReference type="EMBL" id="GJM64492.1"/>
    </source>
</evidence>
<dbReference type="Pfam" id="PF06165">
    <property type="entry name" value="GH94_b-supersand"/>
    <property type="match status" value="1"/>
</dbReference>
<dbReference type="SUPFAM" id="SSF48208">
    <property type="entry name" value="Six-hairpin glycosidases"/>
    <property type="match status" value="1"/>
</dbReference>
<dbReference type="SUPFAM" id="SSF74650">
    <property type="entry name" value="Galactose mutarotase-like"/>
    <property type="match status" value="1"/>
</dbReference>
<dbReference type="AlphaFoldDB" id="A0AAN4W3K7"/>
<dbReference type="PANTHER" id="PTHR37469:SF3">
    <property type="entry name" value="PUTATIVE-RELATED"/>
    <property type="match status" value="1"/>
</dbReference>
<keyword evidence="3" id="KW-1133">Transmembrane helix</keyword>
<evidence type="ECO:0000313" key="7">
    <source>
        <dbReference type="Proteomes" id="UP001310022"/>
    </source>
</evidence>
<dbReference type="Gene3D" id="2.60.420.10">
    <property type="entry name" value="Maltose phosphorylase, domain 3"/>
    <property type="match status" value="1"/>
</dbReference>
<feature type="domain" description="Glycosyl hydrolase 94 supersandwich" evidence="4">
    <location>
        <begin position="35"/>
        <end position="318"/>
    </location>
</feature>
<keyword evidence="2" id="KW-0808">Transferase</keyword>
<organism evidence="6 7">
    <name type="scientific">Persicobacter diffluens</name>
    <dbReference type="NCBI Taxonomy" id="981"/>
    <lineage>
        <taxon>Bacteria</taxon>
        <taxon>Pseudomonadati</taxon>
        <taxon>Bacteroidota</taxon>
        <taxon>Cytophagia</taxon>
        <taxon>Cytophagales</taxon>
        <taxon>Persicobacteraceae</taxon>
        <taxon>Persicobacter</taxon>
    </lineage>
</organism>
<evidence type="ECO:0000256" key="2">
    <source>
        <dbReference type="ARBA" id="ARBA00022679"/>
    </source>
</evidence>
<dbReference type="InterPro" id="IPR037828">
    <property type="entry name" value="GH94N_ChBP"/>
</dbReference>
<evidence type="ECO:0000259" key="5">
    <source>
        <dbReference type="Pfam" id="PF17167"/>
    </source>
</evidence>
<feature type="transmembrane region" description="Helical" evidence="3">
    <location>
        <begin position="7"/>
        <end position="29"/>
    </location>
</feature>
<dbReference type="InterPro" id="IPR010383">
    <property type="entry name" value="Glyco_hydrolase_94_b-supersand"/>
</dbReference>
<dbReference type="EMBL" id="BQKE01000005">
    <property type="protein sequence ID" value="GJM64492.1"/>
    <property type="molecule type" value="Genomic_DNA"/>
</dbReference>
<proteinExistence type="predicted"/>
<dbReference type="InterPro" id="IPR011013">
    <property type="entry name" value="Gal_mutarotase_sf_dom"/>
</dbReference>
<feature type="domain" description="Glycosyl hydrolase 94 catalytic" evidence="5">
    <location>
        <begin position="335"/>
        <end position="744"/>
    </location>
</feature>
<dbReference type="Pfam" id="PF17167">
    <property type="entry name" value="Glyco_hydro_94"/>
    <property type="match status" value="1"/>
</dbReference>
<dbReference type="GO" id="GO:0030246">
    <property type="term" value="F:carbohydrate binding"/>
    <property type="evidence" value="ECO:0007669"/>
    <property type="project" value="InterPro"/>
</dbReference>
<name>A0AAN4W3K7_9BACT</name>
<dbReference type="InterPro" id="IPR033432">
    <property type="entry name" value="GH94_catalytic"/>
</dbReference>
<keyword evidence="1" id="KW-0328">Glycosyltransferase</keyword>
<dbReference type="CDD" id="cd11755">
    <property type="entry name" value="GH94N_ChBP_like"/>
    <property type="match status" value="1"/>
</dbReference>
<dbReference type="GO" id="GO:0016757">
    <property type="term" value="F:glycosyltransferase activity"/>
    <property type="evidence" value="ECO:0007669"/>
    <property type="project" value="UniProtKB-KW"/>
</dbReference>
<keyword evidence="7" id="KW-1185">Reference proteome</keyword>
<evidence type="ECO:0000256" key="1">
    <source>
        <dbReference type="ARBA" id="ARBA00022676"/>
    </source>
</evidence>
<dbReference type="Gene3D" id="1.20.890.20">
    <property type="entry name" value="mpn423 like domain"/>
    <property type="match status" value="1"/>
</dbReference>